<evidence type="ECO:0000259" key="1">
    <source>
        <dbReference type="PROSITE" id="PS50995"/>
    </source>
</evidence>
<proteinExistence type="predicted"/>
<dbReference type="SUPFAM" id="SSF46785">
    <property type="entry name" value="Winged helix' DNA-binding domain"/>
    <property type="match status" value="1"/>
</dbReference>
<sequence length="154" mass="16965">MSDRIVSDAGLPSDHAAFKAMVEIEMIAKLATRTFDGLLHSGMTRAQFGVLNRLARLDARETISELADIFGVSQPTMSSTVKKLLDKRLVRTEGSASDGRRKVVRLTEAGTDLRGRVTQSLEPLFAEVEAQHDLLDWDALLDQLALVRAAFEAR</sequence>
<name>A0ABQ5V5D3_9PROT</name>
<dbReference type="Pfam" id="PF12802">
    <property type="entry name" value="MarR_2"/>
    <property type="match status" value="1"/>
</dbReference>
<protein>
    <recommendedName>
        <fullName evidence="1">HTH marR-type domain-containing protein</fullName>
    </recommendedName>
</protein>
<dbReference type="SMART" id="SM00347">
    <property type="entry name" value="HTH_MARR"/>
    <property type="match status" value="1"/>
</dbReference>
<feature type="domain" description="HTH marR-type" evidence="1">
    <location>
        <begin position="14"/>
        <end position="146"/>
    </location>
</feature>
<evidence type="ECO:0000313" key="2">
    <source>
        <dbReference type="EMBL" id="GLQ22302.1"/>
    </source>
</evidence>
<dbReference type="PROSITE" id="PS50995">
    <property type="entry name" value="HTH_MARR_2"/>
    <property type="match status" value="1"/>
</dbReference>
<comment type="caution">
    <text evidence="2">The sequence shown here is derived from an EMBL/GenBank/DDBJ whole genome shotgun (WGS) entry which is preliminary data.</text>
</comment>
<reference evidence="2" key="2">
    <citation type="submission" date="2023-01" db="EMBL/GenBank/DDBJ databases">
        <title>Draft genome sequence of Algimonas ampicilliniresistens strain NBRC 108219.</title>
        <authorList>
            <person name="Sun Q."/>
            <person name="Mori K."/>
        </authorList>
    </citation>
    <scope>NUCLEOTIDE SEQUENCE</scope>
    <source>
        <strain evidence="2">NBRC 108219</strain>
    </source>
</reference>
<dbReference type="InterPro" id="IPR036388">
    <property type="entry name" value="WH-like_DNA-bd_sf"/>
</dbReference>
<dbReference type="Proteomes" id="UP001161391">
    <property type="component" value="Unassembled WGS sequence"/>
</dbReference>
<evidence type="ECO:0000313" key="3">
    <source>
        <dbReference type="Proteomes" id="UP001161391"/>
    </source>
</evidence>
<dbReference type="InterPro" id="IPR036390">
    <property type="entry name" value="WH_DNA-bd_sf"/>
</dbReference>
<organism evidence="2 3">
    <name type="scientific">Algimonas ampicilliniresistens</name>
    <dbReference type="NCBI Taxonomy" id="1298735"/>
    <lineage>
        <taxon>Bacteria</taxon>
        <taxon>Pseudomonadati</taxon>
        <taxon>Pseudomonadota</taxon>
        <taxon>Alphaproteobacteria</taxon>
        <taxon>Maricaulales</taxon>
        <taxon>Robiginitomaculaceae</taxon>
        <taxon>Algimonas</taxon>
    </lineage>
</organism>
<dbReference type="InterPro" id="IPR011991">
    <property type="entry name" value="ArsR-like_HTH"/>
</dbReference>
<dbReference type="PANTHER" id="PTHR33164">
    <property type="entry name" value="TRANSCRIPTIONAL REGULATOR, MARR FAMILY"/>
    <property type="match status" value="1"/>
</dbReference>
<dbReference type="InterPro" id="IPR039422">
    <property type="entry name" value="MarR/SlyA-like"/>
</dbReference>
<dbReference type="Gene3D" id="1.10.10.10">
    <property type="entry name" value="Winged helix-like DNA-binding domain superfamily/Winged helix DNA-binding domain"/>
    <property type="match status" value="1"/>
</dbReference>
<dbReference type="PANTHER" id="PTHR33164:SF43">
    <property type="entry name" value="HTH-TYPE TRANSCRIPTIONAL REPRESSOR YETL"/>
    <property type="match status" value="1"/>
</dbReference>
<dbReference type="RefSeq" id="WP_284386624.1">
    <property type="nucleotide sequence ID" value="NZ_BSNK01000001.1"/>
</dbReference>
<accession>A0ABQ5V5D3</accession>
<gene>
    <name evidence="2" type="ORF">GCM10007853_01760</name>
</gene>
<dbReference type="CDD" id="cd00090">
    <property type="entry name" value="HTH_ARSR"/>
    <property type="match status" value="1"/>
</dbReference>
<dbReference type="InterPro" id="IPR000835">
    <property type="entry name" value="HTH_MarR-typ"/>
</dbReference>
<dbReference type="EMBL" id="BSNK01000001">
    <property type="protein sequence ID" value="GLQ22302.1"/>
    <property type="molecule type" value="Genomic_DNA"/>
</dbReference>
<keyword evidence="3" id="KW-1185">Reference proteome</keyword>
<reference evidence="2" key="1">
    <citation type="journal article" date="2014" name="Int. J. Syst. Evol. Microbiol.">
        <title>Complete genome of a new Firmicutes species belonging to the dominant human colonic microbiota ('Ruminococcus bicirculans') reveals two chromosomes and a selective capacity to utilize plant glucans.</title>
        <authorList>
            <consortium name="NISC Comparative Sequencing Program"/>
            <person name="Wegmann U."/>
            <person name="Louis P."/>
            <person name="Goesmann A."/>
            <person name="Henrissat B."/>
            <person name="Duncan S.H."/>
            <person name="Flint H.J."/>
        </authorList>
    </citation>
    <scope>NUCLEOTIDE SEQUENCE</scope>
    <source>
        <strain evidence="2">NBRC 108219</strain>
    </source>
</reference>